<proteinExistence type="predicted"/>
<keyword evidence="2" id="KW-1185">Reference proteome</keyword>
<dbReference type="RefSeq" id="WP_132208328.1">
    <property type="nucleotide sequence ID" value="NZ_SLWN01000002.1"/>
</dbReference>
<dbReference type="Pfam" id="PF12893">
    <property type="entry name" value="Lumazine_bd_2"/>
    <property type="match status" value="1"/>
</dbReference>
<dbReference type="Proteomes" id="UP000294508">
    <property type="component" value="Unassembled WGS sequence"/>
</dbReference>
<name>A0A4R2HT71_9ACTN</name>
<protein>
    <submittedName>
        <fullName evidence="1">Putative lumazine-binding protein</fullName>
    </submittedName>
</protein>
<dbReference type="InterPro" id="IPR039437">
    <property type="entry name" value="FrzH/put_lumazine-bd"/>
</dbReference>
<dbReference type="SUPFAM" id="SSF54427">
    <property type="entry name" value="NTF2-like"/>
    <property type="match status" value="1"/>
</dbReference>
<organism evidence="1 2">
    <name type="scientific">Kribbella steppae</name>
    <dbReference type="NCBI Taxonomy" id="2512223"/>
    <lineage>
        <taxon>Bacteria</taxon>
        <taxon>Bacillati</taxon>
        <taxon>Actinomycetota</taxon>
        <taxon>Actinomycetes</taxon>
        <taxon>Propionibacteriales</taxon>
        <taxon>Kribbellaceae</taxon>
        <taxon>Kribbella</taxon>
    </lineage>
</organism>
<evidence type="ECO:0000313" key="1">
    <source>
        <dbReference type="EMBL" id="TCO34573.1"/>
    </source>
</evidence>
<dbReference type="Gene3D" id="3.10.450.50">
    <property type="match status" value="1"/>
</dbReference>
<evidence type="ECO:0000313" key="2">
    <source>
        <dbReference type="Proteomes" id="UP000294508"/>
    </source>
</evidence>
<dbReference type="EMBL" id="SLWN01000002">
    <property type="protein sequence ID" value="TCO34573.1"/>
    <property type="molecule type" value="Genomic_DNA"/>
</dbReference>
<sequence length="121" mass="13628">MDNDTALIVATVHDYFTGWFDGDVSRMERALHRDLVKRSPGQDQASTLSFVTAEQMITWTGEGEGVQVASGLADRKIEVDVLDVKHDIASVLVRSEPYHEYLHLVRTRDGWKIANALWCTP</sequence>
<dbReference type="InterPro" id="IPR032710">
    <property type="entry name" value="NTF2-like_dom_sf"/>
</dbReference>
<dbReference type="OrthoDB" id="6023481at2"/>
<comment type="caution">
    <text evidence="1">The sequence shown here is derived from an EMBL/GenBank/DDBJ whole genome shotgun (WGS) entry which is preliminary data.</text>
</comment>
<reference evidence="1 2" key="1">
    <citation type="journal article" date="2015" name="Stand. Genomic Sci.">
        <title>Genomic Encyclopedia of Bacterial and Archaeal Type Strains, Phase III: the genomes of soil and plant-associated and newly described type strains.</title>
        <authorList>
            <person name="Whitman W.B."/>
            <person name="Woyke T."/>
            <person name="Klenk H.P."/>
            <person name="Zhou Y."/>
            <person name="Lilburn T.G."/>
            <person name="Beck B.J."/>
            <person name="De Vos P."/>
            <person name="Vandamme P."/>
            <person name="Eisen J.A."/>
            <person name="Garrity G."/>
            <person name="Hugenholtz P."/>
            <person name="Kyrpides N.C."/>
        </authorList>
    </citation>
    <scope>NUCLEOTIDE SEQUENCE [LARGE SCALE GENOMIC DNA]</scope>
    <source>
        <strain evidence="1 2">VKM Ac-2572</strain>
    </source>
</reference>
<gene>
    <name evidence="1" type="ORF">EV652_102639</name>
</gene>
<accession>A0A4R2HT71</accession>
<dbReference type="AlphaFoldDB" id="A0A4R2HT71"/>